<evidence type="ECO:0000256" key="5">
    <source>
        <dbReference type="ARBA" id="ARBA00022942"/>
    </source>
</evidence>
<dbReference type="PANTHER" id="PTHR12225">
    <property type="entry name" value="ADHESION REGULATING MOLECULE 1 110 KDA CELL MEMBRANE GLYCOPROTEIN"/>
    <property type="match status" value="1"/>
</dbReference>
<evidence type="ECO:0000256" key="6">
    <source>
        <dbReference type="ARBA" id="ARBA00023242"/>
    </source>
</evidence>
<organism evidence="10 11">
    <name type="scientific">Oikopleura dioica</name>
    <name type="common">Tunicate</name>
    <dbReference type="NCBI Taxonomy" id="34765"/>
    <lineage>
        <taxon>Eukaryota</taxon>
        <taxon>Metazoa</taxon>
        <taxon>Chordata</taxon>
        <taxon>Tunicata</taxon>
        <taxon>Appendicularia</taxon>
        <taxon>Copelata</taxon>
        <taxon>Oikopleuridae</taxon>
        <taxon>Oikopleura</taxon>
    </lineage>
</organism>
<dbReference type="InterPro" id="IPR044867">
    <property type="entry name" value="DEUBAD_dom"/>
</dbReference>
<evidence type="ECO:0000313" key="11">
    <source>
        <dbReference type="Proteomes" id="UP001158576"/>
    </source>
</evidence>
<dbReference type="Gene3D" id="1.10.2020.20">
    <property type="match status" value="1"/>
</dbReference>
<comment type="similarity">
    <text evidence="3">Belongs to the ADRM1 family.</text>
</comment>
<protein>
    <submittedName>
        <fullName evidence="10">Oidioi.mRNA.OKI2018_I69.chr2.g4361.t1.cds</fullName>
    </submittedName>
</protein>
<keyword evidence="6" id="KW-0539">Nucleus</keyword>
<dbReference type="PANTHER" id="PTHR12225:SF0">
    <property type="entry name" value="PROTEASOMAL UBIQUITIN RECEPTOR ADRM1"/>
    <property type="match status" value="1"/>
</dbReference>
<gene>
    <name evidence="10" type="ORF">OKIOD_LOCUS13126</name>
</gene>
<dbReference type="Gene3D" id="2.30.29.70">
    <property type="entry name" value="Proteasomal ubiquitin receptor Rpn13/ADRM1"/>
    <property type="match status" value="1"/>
</dbReference>
<dbReference type="CDD" id="cd13314">
    <property type="entry name" value="PH_Rpn13"/>
    <property type="match status" value="1"/>
</dbReference>
<accession>A0ABN7SWP7</accession>
<dbReference type="Proteomes" id="UP001158576">
    <property type="component" value="Chromosome 2"/>
</dbReference>
<proteinExistence type="inferred from homology"/>
<feature type="domain" description="Pru" evidence="9">
    <location>
        <begin position="10"/>
        <end position="125"/>
    </location>
</feature>
<dbReference type="InterPro" id="IPR038108">
    <property type="entry name" value="RPN13_DEUBAD_sf"/>
</dbReference>
<evidence type="ECO:0000256" key="2">
    <source>
        <dbReference type="ARBA" id="ARBA00004496"/>
    </source>
</evidence>
<dbReference type="Pfam" id="PF16550">
    <property type="entry name" value="RPN13_C"/>
    <property type="match status" value="1"/>
</dbReference>
<dbReference type="InterPro" id="IPR044868">
    <property type="entry name" value="Rpn13/ADRM1_Pru"/>
</dbReference>
<keyword evidence="5" id="KW-0647">Proteasome</keyword>
<evidence type="ECO:0000259" key="8">
    <source>
        <dbReference type="PROSITE" id="PS51916"/>
    </source>
</evidence>
<comment type="subcellular location">
    <subcellularLocation>
        <location evidence="2">Cytoplasm</location>
    </subcellularLocation>
    <subcellularLocation>
        <location evidence="1">Nucleus</location>
    </subcellularLocation>
</comment>
<name>A0ABN7SWP7_OIKDI</name>
<evidence type="ECO:0000259" key="9">
    <source>
        <dbReference type="PROSITE" id="PS51917"/>
    </source>
</evidence>
<keyword evidence="11" id="KW-1185">Reference proteome</keyword>
<dbReference type="InterPro" id="IPR032368">
    <property type="entry name" value="RPN13_DEUBAD"/>
</dbReference>
<evidence type="ECO:0000313" key="10">
    <source>
        <dbReference type="EMBL" id="CAG5109888.1"/>
    </source>
</evidence>
<feature type="region of interest" description="Disordered" evidence="7">
    <location>
        <begin position="351"/>
        <end position="370"/>
    </location>
</feature>
<feature type="compositionally biased region" description="Low complexity" evidence="7">
    <location>
        <begin position="202"/>
        <end position="230"/>
    </location>
</feature>
<dbReference type="InterPro" id="IPR038633">
    <property type="entry name" value="Rpn13/ADRM1_Pru_sf"/>
</dbReference>
<sequence length="370" mass="39269">MALFQQSSSGSTKNLVEFKCGKMTMSGTTVTADPRKGLLYIQKGEDQAMHLYWKDRTSGKVEDDVYLFPDDAEFVPVPQCKDGRVYLLKFKSHSNKRFFWMQEPDKNKDKDKDLIEQANEAINNPQAADAGLMGSGHEELLRLISSSGGIPNAQLQNLIQSQMRSGSSRSSRSGNASKKAKTDDKGSKTSSSLPTPNFSTVPATGSSAGASSAATPTPGATPGGASTPGAAQLSDLQSILTRLGGAASPSAAAPIDIAEAMRSEDLIPMLADEKIREALMKHLPEGNTIPKTEAELKETIHSPQFKQATQAFSHALSTGQLGPVLKQFGISDAACEAATKGDVAGFAKAMQEDAKKNADKPAAEDSMETN</sequence>
<keyword evidence="4" id="KW-0963">Cytoplasm</keyword>
<dbReference type="InterPro" id="IPR006773">
    <property type="entry name" value="Rpn13/ADRM1"/>
</dbReference>
<feature type="domain" description="DEUBAD" evidence="8">
    <location>
        <begin position="248"/>
        <end position="360"/>
    </location>
</feature>
<feature type="region of interest" description="Disordered" evidence="7">
    <location>
        <begin position="161"/>
        <end position="230"/>
    </location>
</feature>
<dbReference type="PROSITE" id="PS51916">
    <property type="entry name" value="DEUBAD"/>
    <property type="match status" value="1"/>
</dbReference>
<evidence type="ECO:0000256" key="4">
    <source>
        <dbReference type="ARBA" id="ARBA00022490"/>
    </source>
</evidence>
<feature type="compositionally biased region" description="Basic and acidic residues" evidence="7">
    <location>
        <begin position="351"/>
        <end position="363"/>
    </location>
</feature>
<dbReference type="Pfam" id="PF04683">
    <property type="entry name" value="Rpn13_ADRM1_Pru"/>
    <property type="match status" value="1"/>
</dbReference>
<feature type="compositionally biased region" description="Low complexity" evidence="7">
    <location>
        <begin position="164"/>
        <end position="177"/>
    </location>
</feature>
<evidence type="ECO:0000256" key="3">
    <source>
        <dbReference type="ARBA" id="ARBA00009216"/>
    </source>
</evidence>
<dbReference type="PROSITE" id="PS51917">
    <property type="entry name" value="PRU"/>
    <property type="match status" value="1"/>
</dbReference>
<reference evidence="10 11" key="1">
    <citation type="submission" date="2021-04" db="EMBL/GenBank/DDBJ databases">
        <authorList>
            <person name="Bliznina A."/>
        </authorList>
    </citation>
    <scope>NUCLEOTIDE SEQUENCE [LARGE SCALE GENOMIC DNA]</scope>
</reference>
<dbReference type="EMBL" id="OU015567">
    <property type="protein sequence ID" value="CAG5109888.1"/>
    <property type="molecule type" value="Genomic_DNA"/>
</dbReference>
<evidence type="ECO:0000256" key="7">
    <source>
        <dbReference type="SAM" id="MobiDB-lite"/>
    </source>
</evidence>
<evidence type="ECO:0000256" key="1">
    <source>
        <dbReference type="ARBA" id="ARBA00004123"/>
    </source>
</evidence>